<reference evidence="1 2" key="1">
    <citation type="submission" date="2017-07" db="EMBL/GenBank/DDBJ databases">
        <title>Complete genome sequence of Actinoalloteichus hoggarensis DSM 45943, type strain of Actinoalloteichus hoggarensis.</title>
        <authorList>
            <person name="Ruckert C."/>
            <person name="Nouioui I."/>
            <person name="Willmese J."/>
            <person name="van Wezel G."/>
            <person name="Klenk H.-P."/>
            <person name="Kalinowski J."/>
            <person name="Zotchev S.B."/>
        </authorList>
    </citation>
    <scope>NUCLEOTIDE SEQUENCE [LARGE SCALE GENOMIC DNA]</scope>
    <source>
        <strain evidence="1 2">DSM 45943</strain>
    </source>
</reference>
<evidence type="ECO:0000313" key="1">
    <source>
        <dbReference type="EMBL" id="ASO18195.1"/>
    </source>
</evidence>
<evidence type="ECO:0000313" key="2">
    <source>
        <dbReference type="Proteomes" id="UP000204221"/>
    </source>
</evidence>
<protein>
    <submittedName>
        <fullName evidence="1">Uncharacterized protein</fullName>
    </submittedName>
</protein>
<dbReference type="EMBL" id="CP022521">
    <property type="protein sequence ID" value="ASO18195.1"/>
    <property type="molecule type" value="Genomic_DNA"/>
</dbReference>
<proteinExistence type="predicted"/>
<gene>
    <name evidence="1" type="ORF">AHOG_02655</name>
</gene>
<organism evidence="1 2">
    <name type="scientific">Actinoalloteichus hoggarensis</name>
    <dbReference type="NCBI Taxonomy" id="1470176"/>
    <lineage>
        <taxon>Bacteria</taxon>
        <taxon>Bacillati</taxon>
        <taxon>Actinomycetota</taxon>
        <taxon>Actinomycetes</taxon>
        <taxon>Pseudonocardiales</taxon>
        <taxon>Pseudonocardiaceae</taxon>
        <taxon>Actinoalloteichus</taxon>
    </lineage>
</organism>
<dbReference type="Proteomes" id="UP000204221">
    <property type="component" value="Chromosome"/>
</dbReference>
<name>A0A221VXF8_9PSEU</name>
<dbReference type="KEGG" id="ahg:AHOG_02655"/>
<sequence>MLDRMPDTDYVVIDDIPLAGTLVESLPRVQLVLSEWEEHRKRHVNRIRLKVLAEKSATPMVRIMALTEDTGADDLDAV</sequence>
<keyword evidence="2" id="KW-1185">Reference proteome</keyword>
<dbReference type="AlphaFoldDB" id="A0A221VXF8"/>
<accession>A0A221VXF8</accession>